<feature type="repeat" description="TPR" evidence="1">
    <location>
        <begin position="31"/>
        <end position="64"/>
    </location>
</feature>
<evidence type="ECO:0000313" key="5">
    <source>
        <dbReference type="EMBL" id="GLI34384.1"/>
    </source>
</evidence>
<keyword evidence="1" id="KW-0802">TPR repeat</keyword>
<keyword evidence="6" id="KW-1185">Reference proteome</keyword>
<dbReference type="PANTHER" id="PTHR44366:SF1">
    <property type="entry name" value="UDP-N-ACETYLGLUCOSAMINE--PEPTIDE N-ACETYLGLUCOSAMINYLTRANSFERASE 110 KDA SUBUNIT"/>
    <property type="match status" value="1"/>
</dbReference>
<dbReference type="SUPFAM" id="SSF110997">
    <property type="entry name" value="Sporulation related repeat"/>
    <property type="match status" value="1"/>
</dbReference>
<feature type="repeat" description="TPR" evidence="1">
    <location>
        <begin position="135"/>
        <end position="168"/>
    </location>
</feature>
<dbReference type="InterPro" id="IPR011990">
    <property type="entry name" value="TPR-like_helical_dom_sf"/>
</dbReference>
<dbReference type="SUPFAM" id="SSF48452">
    <property type="entry name" value="TPR-like"/>
    <property type="match status" value="1"/>
</dbReference>
<dbReference type="GO" id="GO:0097363">
    <property type="term" value="F:protein O-acetylglucosaminyltransferase activity"/>
    <property type="evidence" value="ECO:0007669"/>
    <property type="project" value="TreeGrafter"/>
</dbReference>
<dbReference type="RefSeq" id="WP_281793637.1">
    <property type="nucleotide sequence ID" value="NZ_BSDR01000001.1"/>
</dbReference>
<feature type="domain" description="SPOR" evidence="4">
    <location>
        <begin position="322"/>
        <end position="402"/>
    </location>
</feature>
<dbReference type="Pfam" id="PF13432">
    <property type="entry name" value="TPR_16"/>
    <property type="match status" value="1"/>
</dbReference>
<dbReference type="InterPro" id="IPR036680">
    <property type="entry name" value="SPOR-like_sf"/>
</dbReference>
<dbReference type="PROSITE" id="PS50293">
    <property type="entry name" value="TPR_REGION"/>
    <property type="match status" value="2"/>
</dbReference>
<accession>A0A9W6FSS8</accession>
<dbReference type="AlphaFoldDB" id="A0A9W6FSS8"/>
<feature type="repeat" description="TPR" evidence="1">
    <location>
        <begin position="203"/>
        <end position="236"/>
    </location>
</feature>
<comment type="caution">
    <text evidence="5">The sequence shown here is derived from an EMBL/GenBank/DDBJ whole genome shotgun (WGS) entry which is preliminary data.</text>
</comment>
<dbReference type="EMBL" id="BSDR01000001">
    <property type="protein sequence ID" value="GLI34384.1"/>
    <property type="molecule type" value="Genomic_DNA"/>
</dbReference>
<gene>
    <name evidence="5" type="ORF">DAMNIGENAA_18170</name>
</gene>
<dbReference type="PROSITE" id="PS50005">
    <property type="entry name" value="TPR"/>
    <property type="match status" value="6"/>
</dbReference>
<feature type="region of interest" description="Disordered" evidence="2">
    <location>
        <begin position="282"/>
        <end position="317"/>
    </location>
</feature>
<dbReference type="InterPro" id="IPR007730">
    <property type="entry name" value="SPOR-like_dom"/>
</dbReference>
<dbReference type="Gene3D" id="1.25.40.10">
    <property type="entry name" value="Tetratricopeptide repeat domain"/>
    <property type="match status" value="2"/>
</dbReference>
<evidence type="ECO:0000256" key="1">
    <source>
        <dbReference type="PROSITE-ProRule" id="PRU00339"/>
    </source>
</evidence>
<dbReference type="SMART" id="SM00028">
    <property type="entry name" value="TPR"/>
    <property type="match status" value="6"/>
</dbReference>
<dbReference type="Pfam" id="PF13414">
    <property type="entry name" value="TPR_11"/>
    <property type="match status" value="1"/>
</dbReference>
<evidence type="ECO:0000259" key="4">
    <source>
        <dbReference type="PROSITE" id="PS51724"/>
    </source>
</evidence>
<name>A0A9W6FSS8_9BACT</name>
<proteinExistence type="predicted"/>
<evidence type="ECO:0000313" key="6">
    <source>
        <dbReference type="Proteomes" id="UP001144372"/>
    </source>
</evidence>
<dbReference type="GO" id="GO:0042834">
    <property type="term" value="F:peptidoglycan binding"/>
    <property type="evidence" value="ECO:0007669"/>
    <property type="project" value="InterPro"/>
</dbReference>
<evidence type="ECO:0000256" key="2">
    <source>
        <dbReference type="SAM" id="MobiDB-lite"/>
    </source>
</evidence>
<dbReference type="Pfam" id="PF05036">
    <property type="entry name" value="SPOR"/>
    <property type="match status" value="1"/>
</dbReference>
<dbReference type="PANTHER" id="PTHR44366">
    <property type="entry name" value="UDP-N-ACETYLGLUCOSAMINE--PEPTIDE N-ACETYLGLUCOSAMINYLTRANSFERASE 110 KDA SUBUNIT"/>
    <property type="match status" value="1"/>
</dbReference>
<feature type="chain" id="PRO_5040866645" description="SPOR domain-containing protein" evidence="3">
    <location>
        <begin position="25"/>
        <end position="406"/>
    </location>
</feature>
<dbReference type="InterPro" id="IPR019734">
    <property type="entry name" value="TPR_rpt"/>
</dbReference>
<reference evidence="5" key="1">
    <citation type="submission" date="2022-12" db="EMBL/GenBank/DDBJ databases">
        <title>Reference genome sequencing for broad-spectrum identification of bacterial and archaeal isolates by mass spectrometry.</title>
        <authorList>
            <person name="Sekiguchi Y."/>
            <person name="Tourlousse D.M."/>
        </authorList>
    </citation>
    <scope>NUCLEOTIDE SEQUENCE</scope>
    <source>
        <strain evidence="5">ASRB1</strain>
    </source>
</reference>
<feature type="repeat" description="TPR" evidence="1">
    <location>
        <begin position="99"/>
        <end position="132"/>
    </location>
</feature>
<dbReference type="Proteomes" id="UP001144372">
    <property type="component" value="Unassembled WGS sequence"/>
</dbReference>
<feature type="signal peptide" evidence="3">
    <location>
        <begin position="1"/>
        <end position="24"/>
    </location>
</feature>
<keyword evidence="3" id="KW-0732">Signal</keyword>
<sequence>MSWGICHRIFWIFLLLVSMGCATAGTSRHSADQLRKMGEGFLAAGDLGQALKFLTQAEAKQPNDPVIHYDLGLAYDERGLSSDALKHFQKALSLKPDYSEAYNALGRHYARQNQLDLAQDSFEKALSNPFYSTPHLALYNLGLIYDKKGDREAALQRYQEAVRLQPNYGLAYFQIGQILEEMKRGDEARAAYGKAIQYSPDLVAAHFRYGVMSYTAGELERAFYSLSRVVKLEPYSPMADEARKYLAKLQSVVGNPSEPSSNIPSPDQTDQMTQLEVVDDQDLQGSQASPPEEGAWQSRQESGTHSRAQKKAKAVTATASPSVKRATYIVQVGSYLNKSNAEDEKRKLEAKGYDVVMKKFTHQVLGPLYVIQLKPEEDEARAADLLSQIQGSGDVKPIIIKVPATF</sequence>
<evidence type="ECO:0000256" key="3">
    <source>
        <dbReference type="SAM" id="SignalP"/>
    </source>
</evidence>
<feature type="compositionally biased region" description="Polar residues" evidence="2">
    <location>
        <begin position="297"/>
        <end position="306"/>
    </location>
</feature>
<dbReference type="PROSITE" id="PS51724">
    <property type="entry name" value="SPOR"/>
    <property type="match status" value="1"/>
</dbReference>
<feature type="repeat" description="TPR" evidence="1">
    <location>
        <begin position="169"/>
        <end position="202"/>
    </location>
</feature>
<protein>
    <recommendedName>
        <fullName evidence="4">SPOR domain-containing protein</fullName>
    </recommendedName>
</protein>
<dbReference type="Gene3D" id="3.30.70.1070">
    <property type="entry name" value="Sporulation related repeat"/>
    <property type="match status" value="1"/>
</dbReference>
<feature type="repeat" description="TPR" evidence="1">
    <location>
        <begin position="65"/>
        <end position="98"/>
    </location>
</feature>
<dbReference type="GO" id="GO:0006493">
    <property type="term" value="P:protein O-linked glycosylation"/>
    <property type="evidence" value="ECO:0007669"/>
    <property type="project" value="InterPro"/>
</dbReference>
<dbReference type="InterPro" id="IPR037919">
    <property type="entry name" value="OGT"/>
</dbReference>
<organism evidence="5 6">
    <name type="scientific">Desulforhabdus amnigena</name>
    <dbReference type="NCBI Taxonomy" id="40218"/>
    <lineage>
        <taxon>Bacteria</taxon>
        <taxon>Pseudomonadati</taxon>
        <taxon>Thermodesulfobacteriota</taxon>
        <taxon>Syntrophobacteria</taxon>
        <taxon>Syntrophobacterales</taxon>
        <taxon>Syntrophobacteraceae</taxon>
        <taxon>Desulforhabdus</taxon>
    </lineage>
</organism>